<evidence type="ECO:0000256" key="3">
    <source>
        <dbReference type="ARBA" id="ARBA00023180"/>
    </source>
</evidence>
<dbReference type="PANTHER" id="PTHR47976:SF108">
    <property type="entry name" value="G-TYPE LECTIN S-RECEPTOR-LIKE SERINE_THREONINE-PROTEIN KINASE LECRK1"/>
    <property type="match status" value="1"/>
</dbReference>
<keyword evidence="3" id="KW-0325">Glycoprotein</keyword>
<gene>
    <name evidence="6" type="primary">LECRK1_17</name>
    <name evidence="6" type="ORF">CFP56_032707</name>
</gene>
<reference evidence="6 7" key="1">
    <citation type="journal article" date="2018" name="Sci. Data">
        <title>The draft genome sequence of cork oak.</title>
        <authorList>
            <person name="Ramos A.M."/>
            <person name="Usie A."/>
            <person name="Barbosa P."/>
            <person name="Barros P.M."/>
            <person name="Capote T."/>
            <person name="Chaves I."/>
            <person name="Simoes F."/>
            <person name="Abreu I."/>
            <person name="Carrasquinho I."/>
            <person name="Faro C."/>
            <person name="Guimaraes J.B."/>
            <person name="Mendonca D."/>
            <person name="Nobrega F."/>
            <person name="Rodrigues L."/>
            <person name="Saibo N.J.M."/>
            <person name="Varela M.C."/>
            <person name="Egas C."/>
            <person name="Matos J."/>
            <person name="Miguel C.M."/>
            <person name="Oliveira M.M."/>
            <person name="Ricardo C.P."/>
            <person name="Goncalves S."/>
        </authorList>
    </citation>
    <scope>NUCLEOTIDE SEQUENCE [LARGE SCALE GENOMIC DNA]</scope>
    <source>
        <strain evidence="7">cv. HL8</strain>
    </source>
</reference>
<evidence type="ECO:0000259" key="5">
    <source>
        <dbReference type="PROSITE" id="PS50927"/>
    </source>
</evidence>
<protein>
    <submittedName>
        <fullName evidence="6">G-type lectin s-receptor-like serine/threonine-protein kinase lecrk1</fullName>
    </submittedName>
</protein>
<dbReference type="InterPro" id="IPR051343">
    <property type="entry name" value="G-type_lectin_kinases/EP1-like"/>
</dbReference>
<proteinExistence type="predicted"/>
<feature type="signal peptide" evidence="4">
    <location>
        <begin position="1"/>
        <end position="24"/>
    </location>
</feature>
<keyword evidence="1 4" id="KW-0732">Signal</keyword>
<dbReference type="InterPro" id="IPR001480">
    <property type="entry name" value="Bulb-type_lectin_dom"/>
</dbReference>
<dbReference type="InterPro" id="IPR036426">
    <property type="entry name" value="Bulb-type_lectin_dom_sf"/>
</dbReference>
<keyword evidence="2" id="KW-1015">Disulfide bond</keyword>
<dbReference type="EMBL" id="PKMF04000562">
    <property type="protein sequence ID" value="KAK7825897.1"/>
    <property type="molecule type" value="Genomic_DNA"/>
</dbReference>
<comment type="caution">
    <text evidence="6">The sequence shown here is derived from an EMBL/GenBank/DDBJ whole genome shotgun (WGS) entry which is preliminary data.</text>
</comment>
<dbReference type="SMART" id="SM00108">
    <property type="entry name" value="B_lectin"/>
    <property type="match status" value="1"/>
</dbReference>
<dbReference type="Proteomes" id="UP000237347">
    <property type="component" value="Unassembled WGS sequence"/>
</dbReference>
<dbReference type="Pfam" id="PF01453">
    <property type="entry name" value="B_lectin"/>
    <property type="match status" value="1"/>
</dbReference>
<organism evidence="6 7">
    <name type="scientific">Quercus suber</name>
    <name type="common">Cork oak</name>
    <dbReference type="NCBI Taxonomy" id="58331"/>
    <lineage>
        <taxon>Eukaryota</taxon>
        <taxon>Viridiplantae</taxon>
        <taxon>Streptophyta</taxon>
        <taxon>Embryophyta</taxon>
        <taxon>Tracheophyta</taxon>
        <taxon>Spermatophyta</taxon>
        <taxon>Magnoliopsida</taxon>
        <taxon>eudicotyledons</taxon>
        <taxon>Gunneridae</taxon>
        <taxon>Pentapetalae</taxon>
        <taxon>rosids</taxon>
        <taxon>fabids</taxon>
        <taxon>Fagales</taxon>
        <taxon>Fagaceae</taxon>
        <taxon>Quercus</taxon>
    </lineage>
</organism>
<evidence type="ECO:0000313" key="7">
    <source>
        <dbReference type="Proteomes" id="UP000237347"/>
    </source>
</evidence>
<feature type="chain" id="PRO_5043721149" evidence="4">
    <location>
        <begin position="25"/>
        <end position="166"/>
    </location>
</feature>
<dbReference type="Gene3D" id="2.90.10.10">
    <property type="entry name" value="Bulb-type lectin domain"/>
    <property type="match status" value="1"/>
</dbReference>
<keyword evidence="7" id="KW-1185">Reference proteome</keyword>
<dbReference type="GO" id="GO:0016301">
    <property type="term" value="F:kinase activity"/>
    <property type="evidence" value="ECO:0007669"/>
    <property type="project" value="UniProtKB-KW"/>
</dbReference>
<feature type="domain" description="Bulb-type lectin" evidence="5">
    <location>
        <begin position="21"/>
        <end position="135"/>
    </location>
</feature>
<evidence type="ECO:0000256" key="1">
    <source>
        <dbReference type="ARBA" id="ARBA00022729"/>
    </source>
</evidence>
<evidence type="ECO:0000256" key="2">
    <source>
        <dbReference type="ARBA" id="ARBA00023157"/>
    </source>
</evidence>
<sequence length="166" mass="18219">MAFVLSCCIHYLFFLWLHPPSTSAKSNANISLGSYLTALDDNSSCGSPSGFLLAIWLEKIPEKTIIWSANGNSLVQRGSKVELTIGGQLVLYDSNIQQVWAADVAASGVNYASMLNTGNFVLARQDYVSLWEKSDAKSRQEDPLLRPSMKNVLQMLGGATEWLNTQ</sequence>
<evidence type="ECO:0000256" key="4">
    <source>
        <dbReference type="SAM" id="SignalP"/>
    </source>
</evidence>
<accession>A0AAW0JHF7</accession>
<dbReference type="SUPFAM" id="SSF51110">
    <property type="entry name" value="alpha-D-mannose-specific plant lectins"/>
    <property type="match status" value="1"/>
</dbReference>
<name>A0AAW0JHF7_QUESU</name>
<dbReference type="AlphaFoldDB" id="A0AAW0JHF7"/>
<dbReference type="PANTHER" id="PTHR47976">
    <property type="entry name" value="G-TYPE LECTIN S-RECEPTOR-LIKE SERINE/THREONINE-PROTEIN KINASE SD2-5"/>
    <property type="match status" value="1"/>
</dbReference>
<dbReference type="PROSITE" id="PS50927">
    <property type="entry name" value="BULB_LECTIN"/>
    <property type="match status" value="1"/>
</dbReference>
<evidence type="ECO:0000313" key="6">
    <source>
        <dbReference type="EMBL" id="KAK7825897.1"/>
    </source>
</evidence>